<keyword evidence="3" id="KW-1185">Reference proteome</keyword>
<evidence type="ECO:0000313" key="3">
    <source>
        <dbReference type="Proteomes" id="UP000694387"/>
    </source>
</evidence>
<accession>A0A8C4MC96</accession>
<name>A0A8C4MC96_EQUAS</name>
<proteinExistence type="predicted"/>
<evidence type="ECO:0000313" key="2">
    <source>
        <dbReference type="Ensembl" id="ENSEASP00005023314.2"/>
    </source>
</evidence>
<dbReference type="AlphaFoldDB" id="A0A8C4MC96"/>
<reference evidence="2 3" key="1">
    <citation type="journal article" date="2020" name="Nat. Commun.">
        <title>Donkey genomes provide new insights into domestication and selection for coat color.</title>
        <authorList>
            <person name="Wang"/>
            <person name="C."/>
            <person name="Li"/>
            <person name="H."/>
            <person name="Guo"/>
            <person name="Y."/>
            <person name="Huang"/>
            <person name="J."/>
            <person name="Sun"/>
            <person name="Y."/>
            <person name="Min"/>
            <person name="J."/>
            <person name="Wang"/>
            <person name="J."/>
            <person name="Fang"/>
            <person name="X."/>
            <person name="Zhao"/>
            <person name="Z."/>
            <person name="Wang"/>
            <person name="S."/>
            <person name="Zhang"/>
            <person name="Y."/>
            <person name="Liu"/>
            <person name="Q."/>
            <person name="Jiang"/>
            <person name="Q."/>
            <person name="Wang"/>
            <person name="X."/>
            <person name="Guo"/>
            <person name="Y."/>
            <person name="Yang"/>
            <person name="C."/>
            <person name="Wang"/>
            <person name="Y."/>
            <person name="Tian"/>
            <person name="F."/>
            <person name="Zhuang"/>
            <person name="G."/>
            <person name="Fan"/>
            <person name="Y."/>
            <person name="Gao"/>
            <person name="Q."/>
            <person name="Li"/>
            <person name="Y."/>
            <person name="Ju"/>
            <person name="Z."/>
            <person name="Li"/>
            <person name="J."/>
            <person name="Li"/>
            <person name="R."/>
            <person name="Hou"/>
            <person name="M."/>
            <person name="Yang"/>
            <person name="G."/>
            <person name="Liu"/>
            <person name="G."/>
            <person name="Liu"/>
            <person name="W."/>
            <person name="Guo"/>
            <person name="J."/>
            <person name="Pan"/>
            <person name="S."/>
            <person name="Fan"/>
            <person name="G."/>
            <person name="Zhang"/>
            <person name="W."/>
            <person name="Zhang"/>
            <person name="R."/>
            <person name="Yu"/>
            <person name="J."/>
            <person name="Zhang"/>
            <person name="X."/>
            <person name="Yin"/>
            <person name="Q."/>
            <person name="Ji"/>
            <person name="C."/>
            <person name="Jin"/>
            <person name="Y."/>
            <person name="Yue"/>
            <person name="G."/>
            <person name="Liu"/>
            <person name="M."/>
            <person name="Xu"/>
            <person name="J."/>
            <person name="Liu"/>
            <person name="S."/>
            <person name="Jordana"/>
            <person name="J."/>
            <person name="Noce"/>
            <person name="A."/>
            <person name="Amills"/>
            <person name="M."/>
            <person name="Wu"/>
            <person name="D.D."/>
            <person name="Li"/>
            <person name="S."/>
            <person name="Zhou"/>
            <person name="X. and Zhong"/>
            <person name="J."/>
        </authorList>
    </citation>
    <scope>NUCLEOTIDE SEQUENCE [LARGE SCALE GENOMIC DNA]</scope>
</reference>
<dbReference type="Gene3D" id="3.10.110.10">
    <property type="entry name" value="Ubiquitin Conjugating Enzyme"/>
    <property type="match status" value="1"/>
</dbReference>
<organism evidence="2 3">
    <name type="scientific">Equus asinus</name>
    <name type="common">Donkey</name>
    <name type="synonym">Equus africanus asinus</name>
    <dbReference type="NCBI Taxonomy" id="9793"/>
    <lineage>
        <taxon>Eukaryota</taxon>
        <taxon>Metazoa</taxon>
        <taxon>Chordata</taxon>
        <taxon>Craniata</taxon>
        <taxon>Vertebrata</taxon>
        <taxon>Euteleostomi</taxon>
        <taxon>Mammalia</taxon>
        <taxon>Eutheria</taxon>
        <taxon>Laurasiatheria</taxon>
        <taxon>Perissodactyla</taxon>
        <taxon>Equidae</taxon>
        <taxon>Equus</taxon>
    </lineage>
</organism>
<feature type="compositionally biased region" description="Low complexity" evidence="1">
    <location>
        <begin position="17"/>
        <end position="30"/>
    </location>
</feature>
<feature type="region of interest" description="Disordered" evidence="1">
    <location>
        <begin position="1"/>
        <end position="30"/>
    </location>
</feature>
<evidence type="ECO:0000256" key="1">
    <source>
        <dbReference type="SAM" id="MobiDB-lite"/>
    </source>
</evidence>
<reference evidence="2" key="3">
    <citation type="submission" date="2025-09" db="UniProtKB">
        <authorList>
            <consortium name="Ensembl"/>
        </authorList>
    </citation>
    <scope>IDENTIFICATION</scope>
</reference>
<reference evidence="2" key="2">
    <citation type="submission" date="2025-08" db="UniProtKB">
        <authorList>
            <consortium name="Ensembl"/>
        </authorList>
    </citation>
    <scope>IDENTIFICATION</scope>
</reference>
<dbReference type="Proteomes" id="UP000694387">
    <property type="component" value="Chromosome 14"/>
</dbReference>
<dbReference type="GeneTree" id="ENSGT01040000244766"/>
<dbReference type="InterPro" id="IPR016135">
    <property type="entry name" value="UBQ-conjugating_enzyme/RWD"/>
</dbReference>
<dbReference type="Ensembl" id="ENSEAST00005025298.2">
    <property type="protein sequence ID" value="ENSEASP00005023314.2"/>
    <property type="gene ID" value="ENSEASG00005015865.2"/>
</dbReference>
<sequence>MPESGEKRCSELQTMGSTRPSPSSSRKSPSFTITLTSEAGENSKPVQTTFKFTYSEKHPDEAPLRCNILPGKYLEDKDVSGTLKLLALQNFLSCKARFNARLLEIKKKRVEAEQQAGES</sequence>
<protein>
    <submittedName>
        <fullName evidence="2">Uncharacterized protein</fullName>
    </submittedName>
</protein>
<feature type="compositionally biased region" description="Basic and acidic residues" evidence="1">
    <location>
        <begin position="1"/>
        <end position="10"/>
    </location>
</feature>